<evidence type="ECO:0000313" key="1">
    <source>
        <dbReference type="EMBL" id="KAK9822603.1"/>
    </source>
</evidence>
<sequence>MPPSSFTPAPTVPSGHPIEQLTEPFWQLVLPRLPAASIIALSHASSFLHRLVANAPCISPSNLRTFEGEALPRGVQGQAKGWQHLQRMLRSYSHALAEMRASRRGQLQVLPMRADQQATDMVWATTWPSHTLVIPSATIRVDGLDGHKDRNLFGPWAQPYIVSPSTMQPTTSHASTQTRAMFWAVWCHDAVHFVAFIEDATRSTYGYDEEGFSIAVCKADGAIVTKVPCHETHGWQVATDGHCKRIVSPARDAVLVPSNEHDESLHLCSLPDLQLQRLFICPLHHSAQFDNRLGALTWAPDGQHFAALWHGPCGEDGLLCIYAASEGRLVGSLQLEAYVPYGSYSVCEWCPTSTCLLLCGYKHPEEEPPSRDPYHLEIVHLDGSTQAPAMSEFGVCFEVSTRWSGCERFLSIVYLIDDRL</sequence>
<organism evidence="1 2">
    <name type="scientific">Apatococcus lobatus</name>
    <dbReference type="NCBI Taxonomy" id="904363"/>
    <lineage>
        <taxon>Eukaryota</taxon>
        <taxon>Viridiplantae</taxon>
        <taxon>Chlorophyta</taxon>
        <taxon>core chlorophytes</taxon>
        <taxon>Trebouxiophyceae</taxon>
        <taxon>Chlorellales</taxon>
        <taxon>Chlorellaceae</taxon>
        <taxon>Apatococcus</taxon>
    </lineage>
</organism>
<dbReference type="AlphaFoldDB" id="A0AAW1QMF7"/>
<name>A0AAW1QMF7_9CHLO</name>
<reference evidence="1 2" key="1">
    <citation type="journal article" date="2024" name="Nat. Commun.">
        <title>Phylogenomics reveals the evolutionary origins of lichenization in chlorophyte algae.</title>
        <authorList>
            <person name="Puginier C."/>
            <person name="Libourel C."/>
            <person name="Otte J."/>
            <person name="Skaloud P."/>
            <person name="Haon M."/>
            <person name="Grisel S."/>
            <person name="Petersen M."/>
            <person name="Berrin J.G."/>
            <person name="Delaux P.M."/>
            <person name="Dal Grande F."/>
            <person name="Keller J."/>
        </authorList>
    </citation>
    <scope>NUCLEOTIDE SEQUENCE [LARGE SCALE GENOMIC DNA]</scope>
    <source>
        <strain evidence="1 2">SAG 2145</strain>
    </source>
</reference>
<dbReference type="EMBL" id="JALJOS010000031">
    <property type="protein sequence ID" value="KAK9822603.1"/>
    <property type="molecule type" value="Genomic_DNA"/>
</dbReference>
<protein>
    <recommendedName>
        <fullName evidence="3">F-box domain-containing protein</fullName>
    </recommendedName>
</protein>
<keyword evidence="2" id="KW-1185">Reference proteome</keyword>
<comment type="caution">
    <text evidence="1">The sequence shown here is derived from an EMBL/GenBank/DDBJ whole genome shotgun (WGS) entry which is preliminary data.</text>
</comment>
<accession>A0AAW1QMF7</accession>
<evidence type="ECO:0000313" key="2">
    <source>
        <dbReference type="Proteomes" id="UP001438707"/>
    </source>
</evidence>
<dbReference type="Proteomes" id="UP001438707">
    <property type="component" value="Unassembled WGS sequence"/>
</dbReference>
<proteinExistence type="predicted"/>
<dbReference type="Gene3D" id="2.130.10.10">
    <property type="entry name" value="YVTN repeat-like/Quinoprotein amine dehydrogenase"/>
    <property type="match status" value="1"/>
</dbReference>
<evidence type="ECO:0008006" key="3">
    <source>
        <dbReference type="Google" id="ProtNLM"/>
    </source>
</evidence>
<gene>
    <name evidence="1" type="ORF">WJX74_009452</name>
</gene>
<dbReference type="InterPro" id="IPR015943">
    <property type="entry name" value="WD40/YVTN_repeat-like_dom_sf"/>
</dbReference>
<dbReference type="SUPFAM" id="SSF69322">
    <property type="entry name" value="Tricorn protease domain 2"/>
    <property type="match status" value="1"/>
</dbReference>